<proteinExistence type="predicted"/>
<reference evidence="2" key="2">
    <citation type="submission" date="2015-06" db="UniProtKB">
        <authorList>
            <consortium name="EnsemblPlants"/>
        </authorList>
    </citation>
    <scope>IDENTIFICATION</scope>
    <source>
        <strain evidence="2">cv. Heinz 1706</strain>
    </source>
</reference>
<dbReference type="Pfam" id="PF00675">
    <property type="entry name" value="Peptidase_M16"/>
    <property type="match status" value="1"/>
</dbReference>
<dbReference type="eggNOG" id="KOG2067">
    <property type="taxonomic scope" value="Eukaryota"/>
</dbReference>
<dbReference type="Gramene" id="Solyc05g026150.1.1">
    <property type="protein sequence ID" value="Solyc05g026150.1.1"/>
    <property type="gene ID" value="Solyc05g026150.1"/>
</dbReference>
<dbReference type="GO" id="GO:0046872">
    <property type="term" value="F:metal ion binding"/>
    <property type="evidence" value="ECO:0007669"/>
    <property type="project" value="InterPro"/>
</dbReference>
<evidence type="ECO:0000313" key="2">
    <source>
        <dbReference type="EnsemblPlants" id="Solyc05g026150.1.1"/>
    </source>
</evidence>
<organism evidence="2">
    <name type="scientific">Solanum lycopersicum</name>
    <name type="common">Tomato</name>
    <name type="synonym">Lycopersicon esculentum</name>
    <dbReference type="NCBI Taxonomy" id="4081"/>
    <lineage>
        <taxon>Eukaryota</taxon>
        <taxon>Viridiplantae</taxon>
        <taxon>Streptophyta</taxon>
        <taxon>Embryophyta</taxon>
        <taxon>Tracheophyta</taxon>
        <taxon>Spermatophyta</taxon>
        <taxon>Magnoliopsida</taxon>
        <taxon>eudicotyledons</taxon>
        <taxon>Gunneridae</taxon>
        <taxon>Pentapetalae</taxon>
        <taxon>asterids</taxon>
        <taxon>lamiids</taxon>
        <taxon>Solanales</taxon>
        <taxon>Solanaceae</taxon>
        <taxon>Solanoideae</taxon>
        <taxon>Solaneae</taxon>
        <taxon>Solanum</taxon>
        <taxon>Solanum subgen. Lycopersicon</taxon>
    </lineage>
</organism>
<dbReference type="InterPro" id="IPR011249">
    <property type="entry name" value="Metalloenz_LuxS/M16"/>
</dbReference>
<dbReference type="PaxDb" id="4081-Solyc05g026150.1.1"/>
<feature type="domain" description="Peptidase M16 N-terminal" evidence="1">
    <location>
        <begin position="69"/>
        <end position="113"/>
    </location>
</feature>
<dbReference type="PANTHER" id="PTHR11851">
    <property type="entry name" value="METALLOPROTEASE"/>
    <property type="match status" value="1"/>
</dbReference>
<keyword evidence="3" id="KW-1185">Reference proteome</keyword>
<evidence type="ECO:0000313" key="3">
    <source>
        <dbReference type="Proteomes" id="UP000004994"/>
    </source>
</evidence>
<dbReference type="InParanoid" id="K4C002"/>
<dbReference type="Gene3D" id="3.30.830.10">
    <property type="entry name" value="Metalloenzyme, LuxS/M16 peptidase-like"/>
    <property type="match status" value="1"/>
</dbReference>
<dbReference type="Proteomes" id="UP000004994">
    <property type="component" value="Chromosome 5"/>
</dbReference>
<sequence length="163" mass="17421">MPSGGLFSWLTGGGSDSLPPLGFPLEDVQLPPSLPDYVEPGKTKITTLTNGLKIVSETSAVPIYGVQSPPASIGLYVNSCSIYKTPASYGATHLLERMAFKSTLNRSHLHIVKLEIDGYTKNSQHLLLEAVHSAGYSSPSGNSLAATVNRLYNTVLEEFVVKS</sequence>
<accession>K4C002</accession>
<dbReference type="STRING" id="4081.K4C002"/>
<dbReference type="EnsemblPlants" id="Solyc05g026150.1.1">
    <property type="protein sequence ID" value="Solyc05g026150.1.1"/>
    <property type="gene ID" value="Solyc05g026150.1"/>
</dbReference>
<protein>
    <recommendedName>
        <fullName evidence="1">Peptidase M16 N-terminal domain-containing protein</fullName>
    </recommendedName>
</protein>
<evidence type="ECO:0000259" key="1">
    <source>
        <dbReference type="Pfam" id="PF00675"/>
    </source>
</evidence>
<dbReference type="PANTHER" id="PTHR11851:SF190">
    <property type="entry name" value="MITOCHONDRIAL-PROCESSING PEPTIDASE SUBUNIT ALPHA"/>
    <property type="match status" value="1"/>
</dbReference>
<reference evidence="2" key="1">
    <citation type="journal article" date="2012" name="Nature">
        <title>The tomato genome sequence provides insights into fleshy fruit evolution.</title>
        <authorList>
            <consortium name="Tomato Genome Consortium"/>
        </authorList>
    </citation>
    <scope>NUCLEOTIDE SEQUENCE [LARGE SCALE GENOMIC DNA]</scope>
    <source>
        <strain evidence="2">cv. Heinz 1706</strain>
    </source>
</reference>
<dbReference type="PhylomeDB" id="K4C002"/>
<dbReference type="InterPro" id="IPR050361">
    <property type="entry name" value="MPP/UQCRC_Complex"/>
</dbReference>
<dbReference type="HOGENOM" id="CLU_1629904_0_0_1"/>
<dbReference type="SUPFAM" id="SSF63411">
    <property type="entry name" value="LuxS/MPP-like metallohydrolase"/>
    <property type="match status" value="1"/>
</dbReference>
<name>K4C002_SOLLC</name>
<dbReference type="InterPro" id="IPR011765">
    <property type="entry name" value="Pept_M16_N"/>
</dbReference>
<dbReference type="AlphaFoldDB" id="K4C002"/>